<sequence length="483" mass="53441">MASLLLFVALLAALVSPSRVAAEHWAVIVVGSNGYSNYRHQSDGCHAYHVVRRHGIPAENVVLLSFDDVAWHERNPYPGQLFNKPTLKNATSHDLVQPVDVYKGCNIDYRGAEVTPETFISVLIGNSSGAFGKKVLNSTADDRVFVNFVDHGSRGNVYFPHMTPLTAARLKEAMKKMYKKKMYKELVFYMEACESGSMFSSSFLKSINAYVTTAANGFESSWATYCPPLDEVNGQRIGSCLGDLYSVNWMEDSDLTDLSGESLKNQFIRVKNATTKSHVKFFGLSKIDKEIVGNFQSTYDKLSDDDDSSSDSNSDSEDLSEPAQHSVSSGVDSSVDARDVDLVVAFYRYLRATPGKGRRELADDLVSTIKGREAADEVFEMINMLYDQRTNGPLLQVEHPTNLACHDEVTRVFQSTCAVDADFTGEFTSYSLKYAGTLLDLCESDLSQEAVLLLVRKACSVVQHRHSFAAEDVVFNNNVAMLA</sequence>
<evidence type="ECO:0000313" key="11">
    <source>
        <dbReference type="EMBL" id="KAG7401734.1"/>
    </source>
</evidence>
<keyword evidence="6" id="KW-0378">Hydrolase</keyword>
<dbReference type="GO" id="GO:0051603">
    <property type="term" value="P:proteolysis involved in protein catabolic process"/>
    <property type="evidence" value="ECO:0007669"/>
    <property type="project" value="TreeGrafter"/>
</dbReference>
<dbReference type="PANTHER" id="PTHR12000:SF42">
    <property type="entry name" value="LEGUMAIN"/>
    <property type="match status" value="1"/>
</dbReference>
<keyword evidence="12" id="KW-1185">Reference proteome</keyword>
<feature type="signal peptide" evidence="9">
    <location>
        <begin position="1"/>
        <end position="22"/>
    </location>
</feature>
<keyword evidence="4" id="KW-0645">Protease</keyword>
<organism evidence="11 12">
    <name type="scientific">Phytophthora boehmeriae</name>
    <dbReference type="NCBI Taxonomy" id="109152"/>
    <lineage>
        <taxon>Eukaryota</taxon>
        <taxon>Sar</taxon>
        <taxon>Stramenopiles</taxon>
        <taxon>Oomycota</taxon>
        <taxon>Peronosporomycetes</taxon>
        <taxon>Peronosporales</taxon>
        <taxon>Peronosporaceae</taxon>
        <taxon>Phytophthora</taxon>
    </lineage>
</organism>
<dbReference type="FunFam" id="3.40.50.1460:FF:000006">
    <property type="entry name" value="Legumain"/>
    <property type="match status" value="1"/>
</dbReference>
<dbReference type="GO" id="GO:0006624">
    <property type="term" value="P:vacuolar protein processing"/>
    <property type="evidence" value="ECO:0007669"/>
    <property type="project" value="TreeGrafter"/>
</dbReference>
<evidence type="ECO:0000313" key="12">
    <source>
        <dbReference type="Proteomes" id="UP000693981"/>
    </source>
</evidence>
<evidence type="ECO:0000256" key="3">
    <source>
        <dbReference type="ARBA" id="ARBA00012628"/>
    </source>
</evidence>
<dbReference type="EC" id="3.4.22.34" evidence="3"/>
<dbReference type="InterPro" id="IPR048501">
    <property type="entry name" value="Legum_prodom"/>
</dbReference>
<evidence type="ECO:0000256" key="5">
    <source>
        <dbReference type="ARBA" id="ARBA00022729"/>
    </source>
</evidence>
<dbReference type="Proteomes" id="UP000693981">
    <property type="component" value="Unassembled WGS sequence"/>
</dbReference>
<evidence type="ECO:0000256" key="8">
    <source>
        <dbReference type="SAM" id="MobiDB-lite"/>
    </source>
</evidence>
<evidence type="ECO:0000256" key="4">
    <source>
        <dbReference type="ARBA" id="ARBA00022670"/>
    </source>
</evidence>
<dbReference type="AlphaFoldDB" id="A0A8T1X8P3"/>
<gene>
    <name evidence="11" type="ORF">PHYBOEH_011023</name>
</gene>
<comment type="caution">
    <text evidence="11">The sequence shown here is derived from an EMBL/GenBank/DDBJ whole genome shotgun (WGS) entry which is preliminary data.</text>
</comment>
<name>A0A8T1X8P3_9STRA</name>
<keyword evidence="5 9" id="KW-0732">Signal</keyword>
<dbReference type="GO" id="GO:0005773">
    <property type="term" value="C:vacuole"/>
    <property type="evidence" value="ECO:0007669"/>
    <property type="project" value="GOC"/>
</dbReference>
<dbReference type="PANTHER" id="PTHR12000">
    <property type="entry name" value="HEMOGLOBINASE FAMILY MEMBER"/>
    <property type="match status" value="1"/>
</dbReference>
<protein>
    <recommendedName>
        <fullName evidence="3">legumain</fullName>
        <ecNumber evidence="3">3.4.22.34</ecNumber>
    </recommendedName>
</protein>
<evidence type="ECO:0000256" key="6">
    <source>
        <dbReference type="ARBA" id="ARBA00022801"/>
    </source>
</evidence>
<feature type="chain" id="PRO_5035839284" description="legumain" evidence="9">
    <location>
        <begin position="23"/>
        <end position="483"/>
    </location>
</feature>
<dbReference type="Pfam" id="PF01650">
    <property type="entry name" value="Peptidase_C13"/>
    <property type="match status" value="1"/>
</dbReference>
<evidence type="ECO:0000256" key="2">
    <source>
        <dbReference type="ARBA" id="ARBA00009941"/>
    </source>
</evidence>
<dbReference type="Pfam" id="PF20985">
    <property type="entry name" value="Legum_prodom"/>
    <property type="match status" value="1"/>
</dbReference>
<dbReference type="EMBL" id="JAGDFL010000008">
    <property type="protein sequence ID" value="KAG7401734.1"/>
    <property type="molecule type" value="Genomic_DNA"/>
</dbReference>
<accession>A0A8T1X8P3</accession>
<keyword evidence="7" id="KW-0788">Thiol protease</keyword>
<dbReference type="PIRSF" id="PIRSF019663">
    <property type="entry name" value="Legumain"/>
    <property type="match status" value="1"/>
</dbReference>
<dbReference type="GO" id="GO:0004197">
    <property type="term" value="F:cysteine-type endopeptidase activity"/>
    <property type="evidence" value="ECO:0007669"/>
    <property type="project" value="UniProtKB-EC"/>
</dbReference>
<evidence type="ECO:0000259" key="10">
    <source>
        <dbReference type="Pfam" id="PF20985"/>
    </source>
</evidence>
<feature type="compositionally biased region" description="Acidic residues" evidence="8">
    <location>
        <begin position="303"/>
        <end position="320"/>
    </location>
</feature>
<feature type="domain" description="Legumain prodomain" evidence="10">
    <location>
        <begin position="365"/>
        <end position="459"/>
    </location>
</feature>
<evidence type="ECO:0000256" key="1">
    <source>
        <dbReference type="ARBA" id="ARBA00000810"/>
    </source>
</evidence>
<evidence type="ECO:0000256" key="7">
    <source>
        <dbReference type="ARBA" id="ARBA00022807"/>
    </source>
</evidence>
<comment type="catalytic activity">
    <reaction evidence="1">
        <text>Hydrolysis of proteins and small molecule substrates at -Asn-|-Xaa- bonds.</text>
        <dbReference type="EC" id="3.4.22.34"/>
    </reaction>
</comment>
<dbReference type="OrthoDB" id="192611at2759"/>
<dbReference type="CDD" id="cd21115">
    <property type="entry name" value="legumain_C"/>
    <property type="match status" value="1"/>
</dbReference>
<comment type="similarity">
    <text evidence="2">Belongs to the peptidase C13 family.</text>
</comment>
<dbReference type="InterPro" id="IPR001096">
    <property type="entry name" value="Peptidase_C13"/>
</dbReference>
<proteinExistence type="inferred from homology"/>
<evidence type="ECO:0000256" key="9">
    <source>
        <dbReference type="SAM" id="SignalP"/>
    </source>
</evidence>
<feature type="region of interest" description="Disordered" evidence="8">
    <location>
        <begin position="301"/>
        <end position="332"/>
    </location>
</feature>
<reference evidence="11" key="1">
    <citation type="submission" date="2021-02" db="EMBL/GenBank/DDBJ databases">
        <authorList>
            <person name="Palmer J.M."/>
        </authorList>
    </citation>
    <scope>NUCLEOTIDE SEQUENCE</scope>
    <source>
        <strain evidence="11">SCRP23</strain>
    </source>
</reference>